<name>A0A516GCX8_9MICO</name>
<evidence type="ECO:0000256" key="1">
    <source>
        <dbReference type="SAM" id="Phobius"/>
    </source>
</evidence>
<protein>
    <submittedName>
        <fullName evidence="2">Uncharacterized protein</fullName>
    </submittedName>
</protein>
<feature type="transmembrane region" description="Helical" evidence="1">
    <location>
        <begin position="85"/>
        <end position="111"/>
    </location>
</feature>
<feature type="transmembrane region" description="Helical" evidence="1">
    <location>
        <begin position="149"/>
        <end position="173"/>
    </location>
</feature>
<evidence type="ECO:0000313" key="2">
    <source>
        <dbReference type="EMBL" id="QDO89357.1"/>
    </source>
</evidence>
<feature type="transmembrane region" description="Helical" evidence="1">
    <location>
        <begin position="46"/>
        <end position="79"/>
    </location>
</feature>
<dbReference type="KEGG" id="orz:FNH13_14300"/>
<accession>A0A516GCX8</accession>
<feature type="transmembrane region" description="Helical" evidence="1">
    <location>
        <begin position="20"/>
        <end position="39"/>
    </location>
</feature>
<dbReference type="Proteomes" id="UP000315395">
    <property type="component" value="Chromosome"/>
</dbReference>
<sequence length="183" mass="18971">MNPLKELVTELGSLSREQVALRFMIVLSLLGFTVVLLIAGESSVYAMVVLSLLSALCVLNPHTALPAAVMLYCLAVWWVGVPEPFNPWCVPAGLCLMVLHTACALTSAFPAPATVPRALLAQYAVRLGLVAGATVLLSLVAWTHEALGYGGGLVAVLAGLLALGLALGTYYAVVTLAQGDGSP</sequence>
<keyword evidence="1" id="KW-0472">Membrane</keyword>
<gene>
    <name evidence="2" type="ORF">FNH13_14300</name>
</gene>
<keyword evidence="1" id="KW-1133">Transmembrane helix</keyword>
<feature type="transmembrane region" description="Helical" evidence="1">
    <location>
        <begin position="123"/>
        <end position="143"/>
    </location>
</feature>
<reference evidence="2 3" key="1">
    <citation type="submission" date="2019-07" db="EMBL/GenBank/DDBJ databases">
        <title>complete genome sequencing of Ornithinimicrobium sp. H23M54.</title>
        <authorList>
            <person name="Bae J.-W."/>
            <person name="Lee S.-Y."/>
        </authorList>
    </citation>
    <scope>NUCLEOTIDE SEQUENCE [LARGE SCALE GENOMIC DNA]</scope>
    <source>
        <strain evidence="2 3">H23M54</strain>
    </source>
</reference>
<keyword evidence="1" id="KW-0812">Transmembrane</keyword>
<evidence type="ECO:0000313" key="3">
    <source>
        <dbReference type="Proteomes" id="UP000315395"/>
    </source>
</evidence>
<organism evidence="2 3">
    <name type="scientific">Ornithinimicrobium ciconiae</name>
    <dbReference type="NCBI Taxonomy" id="2594265"/>
    <lineage>
        <taxon>Bacteria</taxon>
        <taxon>Bacillati</taxon>
        <taxon>Actinomycetota</taxon>
        <taxon>Actinomycetes</taxon>
        <taxon>Micrococcales</taxon>
        <taxon>Ornithinimicrobiaceae</taxon>
        <taxon>Ornithinimicrobium</taxon>
    </lineage>
</organism>
<dbReference type="EMBL" id="CP041616">
    <property type="protein sequence ID" value="QDO89357.1"/>
    <property type="molecule type" value="Genomic_DNA"/>
</dbReference>
<keyword evidence="3" id="KW-1185">Reference proteome</keyword>
<proteinExistence type="predicted"/>
<dbReference type="AlphaFoldDB" id="A0A516GCX8"/>
<dbReference type="RefSeq" id="WP_143784044.1">
    <property type="nucleotide sequence ID" value="NZ_CP041616.1"/>
</dbReference>